<dbReference type="EMBL" id="AFVZ01000001">
    <property type="protein sequence ID" value="EHN59158.1"/>
    <property type="molecule type" value="Genomic_DNA"/>
</dbReference>
<evidence type="ECO:0000313" key="14">
    <source>
        <dbReference type="Proteomes" id="UP000004959"/>
    </source>
</evidence>
<evidence type="ECO:0000256" key="2">
    <source>
        <dbReference type="ARBA" id="ARBA00012418"/>
    </source>
</evidence>
<dbReference type="FunFam" id="2.170.120.12:FF:000001">
    <property type="entry name" value="DNA-directed RNA polymerase subunit alpha"/>
    <property type="match status" value="1"/>
</dbReference>
<accession>G9WFK1</accession>
<evidence type="ECO:0000313" key="13">
    <source>
        <dbReference type="EMBL" id="EHN59158.1"/>
    </source>
</evidence>
<dbReference type="AlphaFoldDB" id="G9WFK1"/>
<feature type="region of interest" description="Alpha C-terminal domain (alpha-CTD)" evidence="11">
    <location>
        <begin position="247"/>
        <end position="315"/>
    </location>
</feature>
<dbReference type="OrthoDB" id="9805706at2"/>
<dbReference type="Gene3D" id="2.170.120.12">
    <property type="entry name" value="DNA-directed RNA polymerase, insert domain"/>
    <property type="match status" value="1"/>
</dbReference>
<sequence length="315" mass="34660">MIEFQKPTISTVEESEKYGKFVAEPLERGYGTTLGNSLRRVLLSSLPGAAINSVQIDGVLHEFTTIDGVTEDVTQIILNLKKVALRIDSDEQKTLEVDFSGAGELTAGDIKGDGDVEILNPDLHLATVSAGKSLHMTLTAVRGRGYDSAEENKAKMELGIGVLAIDSIYTPISKVNYTVEKTRVGHRDDYDKLSLEVWTDGSVTPSEALSLGSKILTEHLSLFIDLSNAGQKEMMLDPDAVETVMEKKEPIEELELSVRSFNCLKRAGINTIEDLTNKTLHDMGEVRNLGRKSLEEIIQKLAERGHSFKQDVENQ</sequence>
<dbReference type="SUPFAM" id="SSF47789">
    <property type="entry name" value="C-terminal domain of RNA polymerase alpha subunit"/>
    <property type="match status" value="1"/>
</dbReference>
<comment type="similarity">
    <text evidence="1 11">Belongs to the RNA polymerase alpha chain family.</text>
</comment>
<organism evidence="13 14">
    <name type="scientific">Oenococcus kitaharae DSM 17330</name>
    <dbReference type="NCBI Taxonomy" id="1045004"/>
    <lineage>
        <taxon>Bacteria</taxon>
        <taxon>Bacillati</taxon>
        <taxon>Bacillota</taxon>
        <taxon>Bacilli</taxon>
        <taxon>Lactobacillales</taxon>
        <taxon>Lactobacillaceae</taxon>
        <taxon>Oenococcus</taxon>
    </lineage>
</organism>
<dbReference type="HAMAP" id="MF_00059">
    <property type="entry name" value="RNApol_bact_RpoA"/>
    <property type="match status" value="1"/>
</dbReference>
<reference evidence="13 14" key="1">
    <citation type="journal article" date="2012" name="PLoS ONE">
        <title>Functional divergence in the genus oenococcus as predicted by genome sequencing of the newly-described species, Oenococcus kitaharae.</title>
        <authorList>
            <person name="Borneman A.R."/>
            <person name="McCarthy J.M."/>
            <person name="Chambers P.J."/>
            <person name="Bartowsky E.J."/>
        </authorList>
    </citation>
    <scope>NUCLEOTIDE SEQUENCE [LARGE SCALE GENOMIC DNA]</scope>
    <source>
        <strain evidence="14">DSM17330</strain>
    </source>
</reference>
<dbReference type="InterPro" id="IPR011262">
    <property type="entry name" value="DNA-dir_RNA_pol_insert"/>
</dbReference>
<evidence type="ECO:0000259" key="12">
    <source>
        <dbReference type="SMART" id="SM00662"/>
    </source>
</evidence>
<dbReference type="Proteomes" id="UP000004959">
    <property type="component" value="Chromosome"/>
</dbReference>
<dbReference type="GO" id="GO:0003899">
    <property type="term" value="F:DNA-directed RNA polymerase activity"/>
    <property type="evidence" value="ECO:0007669"/>
    <property type="project" value="UniProtKB-UniRule"/>
</dbReference>
<dbReference type="NCBIfam" id="NF003515">
    <property type="entry name" value="PRK05182.2-1"/>
    <property type="match status" value="1"/>
</dbReference>
<dbReference type="InterPro" id="IPR036643">
    <property type="entry name" value="RNApol_insert_sf"/>
</dbReference>
<evidence type="ECO:0000256" key="5">
    <source>
        <dbReference type="ARBA" id="ARBA00022679"/>
    </source>
</evidence>
<keyword evidence="5 11" id="KW-0808">Transferase</keyword>
<dbReference type="Pfam" id="PF01000">
    <property type="entry name" value="RNA_pol_A_bac"/>
    <property type="match status" value="1"/>
</dbReference>
<dbReference type="GO" id="GO:0006351">
    <property type="term" value="P:DNA-templated transcription"/>
    <property type="evidence" value="ECO:0007669"/>
    <property type="project" value="UniProtKB-UniRule"/>
</dbReference>
<keyword evidence="6 11" id="KW-0548">Nucleotidyltransferase</keyword>
<evidence type="ECO:0000256" key="10">
    <source>
        <dbReference type="ARBA" id="ARBA00048552"/>
    </source>
</evidence>
<keyword evidence="7 11" id="KW-0804">Transcription</keyword>
<evidence type="ECO:0000256" key="4">
    <source>
        <dbReference type="ARBA" id="ARBA00022478"/>
    </source>
</evidence>
<dbReference type="Pfam" id="PF01193">
    <property type="entry name" value="RNA_pol_L"/>
    <property type="match status" value="1"/>
</dbReference>
<dbReference type="RefSeq" id="WP_007745898.1">
    <property type="nucleotide sequence ID" value="NZ_CM001398.1"/>
</dbReference>
<dbReference type="InterPro" id="IPR011773">
    <property type="entry name" value="DNA-dir_RpoA"/>
</dbReference>
<evidence type="ECO:0000256" key="1">
    <source>
        <dbReference type="ARBA" id="ARBA00007123"/>
    </source>
</evidence>
<proteinExistence type="inferred from homology"/>
<dbReference type="CDD" id="cd06928">
    <property type="entry name" value="RNAP_alpha_NTD"/>
    <property type="match status" value="1"/>
</dbReference>
<dbReference type="NCBIfam" id="NF003519">
    <property type="entry name" value="PRK05182.2-5"/>
    <property type="match status" value="1"/>
</dbReference>
<comment type="caution">
    <text evidence="13">The sequence shown here is derived from an EMBL/GenBank/DDBJ whole genome shotgun (WGS) entry which is preliminary data.</text>
</comment>
<dbReference type="Gene3D" id="1.10.150.20">
    <property type="entry name" value="5' to 3' exonuclease, C-terminal subdomain"/>
    <property type="match status" value="1"/>
</dbReference>
<dbReference type="SUPFAM" id="SSF56553">
    <property type="entry name" value="Insert subdomain of RNA polymerase alpha subunit"/>
    <property type="match status" value="1"/>
</dbReference>
<dbReference type="NCBIfam" id="TIGR02027">
    <property type="entry name" value="rpoA"/>
    <property type="match status" value="1"/>
</dbReference>
<dbReference type="InterPro" id="IPR011260">
    <property type="entry name" value="RNAP_asu_C"/>
</dbReference>
<protein>
    <recommendedName>
        <fullName evidence="3 11">DNA-directed RNA polymerase subunit alpha</fullName>
        <shortName evidence="11">RNAP subunit alpha</shortName>
        <ecNumber evidence="2 11">2.7.7.6</ecNumber>
    </recommendedName>
    <alternativeName>
        <fullName evidence="9 11">RNA polymerase subunit alpha</fullName>
    </alternativeName>
    <alternativeName>
        <fullName evidence="8 11">Transcriptase subunit alpha</fullName>
    </alternativeName>
</protein>
<keyword evidence="4 11" id="KW-0240">DNA-directed RNA polymerase</keyword>
<dbReference type="GO" id="GO:0005737">
    <property type="term" value="C:cytoplasm"/>
    <property type="evidence" value="ECO:0007669"/>
    <property type="project" value="UniProtKB-ARBA"/>
</dbReference>
<dbReference type="GO" id="GO:0003677">
    <property type="term" value="F:DNA binding"/>
    <property type="evidence" value="ECO:0007669"/>
    <property type="project" value="UniProtKB-UniRule"/>
</dbReference>
<dbReference type="EC" id="2.7.7.6" evidence="2 11"/>
<dbReference type="GO" id="GO:0000428">
    <property type="term" value="C:DNA-directed RNA polymerase complex"/>
    <property type="evidence" value="ECO:0007669"/>
    <property type="project" value="UniProtKB-KW"/>
</dbReference>
<dbReference type="GO" id="GO:0046983">
    <property type="term" value="F:protein dimerization activity"/>
    <property type="evidence" value="ECO:0007669"/>
    <property type="project" value="InterPro"/>
</dbReference>
<evidence type="ECO:0000256" key="7">
    <source>
        <dbReference type="ARBA" id="ARBA00023163"/>
    </source>
</evidence>
<feature type="domain" description="DNA-directed RNA polymerase RpoA/D/Rpb3-type" evidence="12">
    <location>
        <begin position="18"/>
        <end position="226"/>
    </location>
</feature>
<comment type="function">
    <text evidence="11">DNA-dependent RNA polymerase catalyzes the transcription of DNA into RNA using the four ribonucleoside triphosphates as substrates.</text>
</comment>
<dbReference type="SMART" id="SM00662">
    <property type="entry name" value="RPOLD"/>
    <property type="match status" value="1"/>
</dbReference>
<keyword evidence="14" id="KW-1185">Reference proteome</keyword>
<name>G9WFK1_9LACO</name>
<evidence type="ECO:0000256" key="8">
    <source>
        <dbReference type="ARBA" id="ARBA00032524"/>
    </source>
</evidence>
<comment type="domain">
    <text evidence="11">The N-terminal domain is essential for RNAP assembly and basal transcription, whereas the C-terminal domain is involved in interaction with transcriptional regulators and with upstream promoter elements.</text>
</comment>
<dbReference type="Pfam" id="PF03118">
    <property type="entry name" value="RNA_pol_A_CTD"/>
    <property type="match status" value="1"/>
</dbReference>
<dbReference type="SUPFAM" id="SSF55257">
    <property type="entry name" value="RBP11-like subunits of RNA polymerase"/>
    <property type="match status" value="1"/>
</dbReference>
<comment type="catalytic activity">
    <reaction evidence="10 11">
        <text>RNA(n) + a ribonucleoside 5'-triphosphate = RNA(n+1) + diphosphate</text>
        <dbReference type="Rhea" id="RHEA:21248"/>
        <dbReference type="Rhea" id="RHEA-COMP:14527"/>
        <dbReference type="Rhea" id="RHEA-COMP:17342"/>
        <dbReference type="ChEBI" id="CHEBI:33019"/>
        <dbReference type="ChEBI" id="CHEBI:61557"/>
        <dbReference type="ChEBI" id="CHEBI:140395"/>
        <dbReference type="EC" id="2.7.7.6"/>
    </reaction>
</comment>
<dbReference type="NCBIfam" id="NF003513">
    <property type="entry name" value="PRK05182.1-2"/>
    <property type="match status" value="1"/>
</dbReference>
<evidence type="ECO:0000256" key="11">
    <source>
        <dbReference type="HAMAP-Rule" id="MF_00059"/>
    </source>
</evidence>
<evidence type="ECO:0000256" key="6">
    <source>
        <dbReference type="ARBA" id="ARBA00022695"/>
    </source>
</evidence>
<dbReference type="InterPro" id="IPR011263">
    <property type="entry name" value="DNA-dir_RNA_pol_RpoA/D/Rpb3"/>
</dbReference>
<comment type="subunit">
    <text evidence="11">Homodimer. The RNAP catalytic core consists of 2 alpha, 1 beta, 1 beta' and 1 omega subunit. When a sigma factor is associated with the core the holoenzyme is formed, which can initiate transcription.</text>
</comment>
<feature type="region of interest" description="Alpha N-terminal domain (alpha-NTD)" evidence="11">
    <location>
        <begin position="1"/>
        <end position="227"/>
    </location>
</feature>
<dbReference type="InterPro" id="IPR036603">
    <property type="entry name" value="RBP11-like"/>
</dbReference>
<dbReference type="eggNOG" id="COG0202">
    <property type="taxonomic scope" value="Bacteria"/>
</dbReference>
<dbReference type="HOGENOM" id="CLU_053084_0_1_9"/>
<evidence type="ECO:0000256" key="9">
    <source>
        <dbReference type="ARBA" id="ARBA00033070"/>
    </source>
</evidence>
<dbReference type="PATRIC" id="fig|1045004.4.peg.1055"/>
<dbReference type="Gene3D" id="3.30.1360.10">
    <property type="entry name" value="RNA polymerase, RBP11-like subunit"/>
    <property type="match status" value="1"/>
</dbReference>
<dbReference type="STRING" id="336988.NT96_06105"/>
<evidence type="ECO:0000256" key="3">
    <source>
        <dbReference type="ARBA" id="ARBA00015972"/>
    </source>
</evidence>
<gene>
    <name evidence="11" type="primary">rpoA</name>
    <name evidence="13" type="ORF">OKIT_1055</name>
</gene>